<feature type="domain" description="RDD" evidence="7">
    <location>
        <begin position="28"/>
        <end position="152"/>
    </location>
</feature>
<keyword evidence="5 6" id="KW-0472">Membrane</keyword>
<evidence type="ECO:0000256" key="6">
    <source>
        <dbReference type="SAM" id="Phobius"/>
    </source>
</evidence>
<feature type="transmembrane region" description="Helical" evidence="6">
    <location>
        <begin position="41"/>
        <end position="61"/>
    </location>
</feature>
<protein>
    <submittedName>
        <fullName evidence="8">RDD family protein</fullName>
    </submittedName>
</protein>
<comment type="caution">
    <text evidence="8">The sequence shown here is derived from an EMBL/GenBank/DDBJ whole genome shotgun (WGS) entry which is preliminary data.</text>
</comment>
<dbReference type="GO" id="GO:0005886">
    <property type="term" value="C:plasma membrane"/>
    <property type="evidence" value="ECO:0007669"/>
    <property type="project" value="UniProtKB-SubCell"/>
</dbReference>
<feature type="transmembrane region" description="Helical" evidence="6">
    <location>
        <begin position="117"/>
        <end position="141"/>
    </location>
</feature>
<name>A0A934QPK1_9PSEU</name>
<keyword evidence="3 6" id="KW-0812">Transmembrane</keyword>
<dbReference type="Proteomes" id="UP000635245">
    <property type="component" value="Unassembled WGS sequence"/>
</dbReference>
<organism evidence="8 9">
    <name type="scientific">Prauserella cavernicola</name>
    <dbReference type="NCBI Taxonomy" id="2800127"/>
    <lineage>
        <taxon>Bacteria</taxon>
        <taxon>Bacillati</taxon>
        <taxon>Actinomycetota</taxon>
        <taxon>Actinomycetes</taxon>
        <taxon>Pseudonocardiales</taxon>
        <taxon>Pseudonocardiaceae</taxon>
        <taxon>Prauserella</taxon>
    </lineage>
</organism>
<proteinExistence type="predicted"/>
<evidence type="ECO:0000259" key="7">
    <source>
        <dbReference type="Pfam" id="PF06271"/>
    </source>
</evidence>
<dbReference type="Pfam" id="PF06271">
    <property type="entry name" value="RDD"/>
    <property type="match status" value="1"/>
</dbReference>
<dbReference type="EMBL" id="JAENJH010000001">
    <property type="protein sequence ID" value="MBK1783158.1"/>
    <property type="molecule type" value="Genomic_DNA"/>
</dbReference>
<reference evidence="8" key="1">
    <citation type="submission" date="2020-12" db="EMBL/GenBank/DDBJ databases">
        <title>Prauserella sp. ASG 168, a novel actinomycete isolated from cave rock.</title>
        <authorList>
            <person name="Suriyachadkun C."/>
        </authorList>
    </citation>
    <scope>NUCLEOTIDE SEQUENCE</scope>
    <source>
        <strain evidence="8">ASG 168</strain>
    </source>
</reference>
<evidence type="ECO:0000256" key="1">
    <source>
        <dbReference type="ARBA" id="ARBA00004651"/>
    </source>
</evidence>
<evidence type="ECO:0000256" key="5">
    <source>
        <dbReference type="ARBA" id="ARBA00023136"/>
    </source>
</evidence>
<keyword evidence="9" id="KW-1185">Reference proteome</keyword>
<evidence type="ECO:0000313" key="9">
    <source>
        <dbReference type="Proteomes" id="UP000635245"/>
    </source>
</evidence>
<dbReference type="PANTHER" id="PTHR36115:SF4">
    <property type="entry name" value="MEMBRANE PROTEIN"/>
    <property type="match status" value="1"/>
</dbReference>
<evidence type="ECO:0000256" key="4">
    <source>
        <dbReference type="ARBA" id="ARBA00022989"/>
    </source>
</evidence>
<keyword evidence="2" id="KW-1003">Cell membrane</keyword>
<dbReference type="InterPro" id="IPR051791">
    <property type="entry name" value="Pra-immunoreactive"/>
</dbReference>
<comment type="subcellular location">
    <subcellularLocation>
        <location evidence="1">Cell membrane</location>
        <topology evidence="1">Multi-pass membrane protein</topology>
    </subcellularLocation>
</comment>
<evidence type="ECO:0000256" key="2">
    <source>
        <dbReference type="ARBA" id="ARBA00022475"/>
    </source>
</evidence>
<dbReference type="AlphaFoldDB" id="A0A934QPK1"/>
<accession>A0A934QPK1</accession>
<evidence type="ECO:0000313" key="8">
    <source>
        <dbReference type="EMBL" id="MBK1783158.1"/>
    </source>
</evidence>
<sequence length="170" mass="18638">MTMAADEPKRVWLTPVPEEARAWQGRSAGLVSRTVASVLDLGLVLAVLGVGYLVVCGAVLVTDPVRFHFPSAPRHAVVGLAIGVAILYFAVCWRISGRTYGDRVLGLRVTRRDGRSLGWARALLRAAFCTLFPVGLVWVAVSPARHSIQDLVLRTTVTYDWSTHTRMARE</sequence>
<feature type="transmembrane region" description="Helical" evidence="6">
    <location>
        <begin position="76"/>
        <end position="96"/>
    </location>
</feature>
<dbReference type="InterPro" id="IPR010432">
    <property type="entry name" value="RDD"/>
</dbReference>
<evidence type="ECO:0000256" key="3">
    <source>
        <dbReference type="ARBA" id="ARBA00022692"/>
    </source>
</evidence>
<keyword evidence="4 6" id="KW-1133">Transmembrane helix</keyword>
<dbReference type="PANTHER" id="PTHR36115">
    <property type="entry name" value="PROLINE-RICH ANTIGEN HOMOLOG-RELATED"/>
    <property type="match status" value="1"/>
</dbReference>
<gene>
    <name evidence="8" type="ORF">JHE00_02385</name>
</gene>